<accession>A0A5B7F090</accession>
<keyword evidence="2" id="KW-1185">Reference proteome</keyword>
<organism evidence="1 2">
    <name type="scientific">Portunus trituberculatus</name>
    <name type="common">Swimming crab</name>
    <name type="synonym">Neptunus trituberculatus</name>
    <dbReference type="NCBI Taxonomy" id="210409"/>
    <lineage>
        <taxon>Eukaryota</taxon>
        <taxon>Metazoa</taxon>
        <taxon>Ecdysozoa</taxon>
        <taxon>Arthropoda</taxon>
        <taxon>Crustacea</taxon>
        <taxon>Multicrustacea</taxon>
        <taxon>Malacostraca</taxon>
        <taxon>Eumalacostraca</taxon>
        <taxon>Eucarida</taxon>
        <taxon>Decapoda</taxon>
        <taxon>Pleocyemata</taxon>
        <taxon>Brachyura</taxon>
        <taxon>Eubrachyura</taxon>
        <taxon>Portunoidea</taxon>
        <taxon>Portunidae</taxon>
        <taxon>Portuninae</taxon>
        <taxon>Portunus</taxon>
    </lineage>
</organism>
<sequence length="205" mass="22787">MCCINAPYSSELDYNRMDVRKCAPPQGEFLCRENITMNAATVTSCKWSTFFTRTSRGASGAGLLSDLRDVSALSVTVSLRIAWRVKMEGLCVLVLEFCDTFSAVVVYRCECLCDSRLLAWLRGVCVSVCVEVTGGRLLIYTSIDVRVWMPGASDTDTRHRHTTRHAYESIHRVSVTKGRREDNRRCVGATCDTCCGGDTWEAAEA</sequence>
<dbReference type="AlphaFoldDB" id="A0A5B7F090"/>
<proteinExistence type="predicted"/>
<gene>
    <name evidence="1" type="ORF">E2C01_033968</name>
</gene>
<protein>
    <submittedName>
        <fullName evidence="1">Uncharacterized protein</fullName>
    </submittedName>
</protein>
<name>A0A5B7F090_PORTR</name>
<reference evidence="1 2" key="1">
    <citation type="submission" date="2019-05" db="EMBL/GenBank/DDBJ databases">
        <title>Another draft genome of Portunus trituberculatus and its Hox gene families provides insights of decapod evolution.</title>
        <authorList>
            <person name="Jeong J.-H."/>
            <person name="Song I."/>
            <person name="Kim S."/>
            <person name="Choi T."/>
            <person name="Kim D."/>
            <person name="Ryu S."/>
            <person name="Kim W."/>
        </authorList>
    </citation>
    <scope>NUCLEOTIDE SEQUENCE [LARGE SCALE GENOMIC DNA]</scope>
    <source>
        <tissue evidence="1">Muscle</tissue>
    </source>
</reference>
<dbReference type="EMBL" id="VSRR010004681">
    <property type="protein sequence ID" value="MPC40411.1"/>
    <property type="molecule type" value="Genomic_DNA"/>
</dbReference>
<evidence type="ECO:0000313" key="2">
    <source>
        <dbReference type="Proteomes" id="UP000324222"/>
    </source>
</evidence>
<dbReference type="Proteomes" id="UP000324222">
    <property type="component" value="Unassembled WGS sequence"/>
</dbReference>
<comment type="caution">
    <text evidence="1">The sequence shown here is derived from an EMBL/GenBank/DDBJ whole genome shotgun (WGS) entry which is preliminary data.</text>
</comment>
<evidence type="ECO:0000313" key="1">
    <source>
        <dbReference type="EMBL" id="MPC40411.1"/>
    </source>
</evidence>